<reference evidence="2 3" key="1">
    <citation type="journal article" date="2019" name="Nat. Ecol. Evol.">
        <title>Megaphylogeny resolves global patterns of mushroom evolution.</title>
        <authorList>
            <person name="Varga T."/>
            <person name="Krizsan K."/>
            <person name="Foldi C."/>
            <person name="Dima B."/>
            <person name="Sanchez-Garcia M."/>
            <person name="Sanchez-Ramirez S."/>
            <person name="Szollosi G.J."/>
            <person name="Szarkandi J.G."/>
            <person name="Papp V."/>
            <person name="Albert L."/>
            <person name="Andreopoulos W."/>
            <person name="Angelini C."/>
            <person name="Antonin V."/>
            <person name="Barry K.W."/>
            <person name="Bougher N.L."/>
            <person name="Buchanan P."/>
            <person name="Buyck B."/>
            <person name="Bense V."/>
            <person name="Catcheside P."/>
            <person name="Chovatia M."/>
            <person name="Cooper J."/>
            <person name="Damon W."/>
            <person name="Desjardin D."/>
            <person name="Finy P."/>
            <person name="Geml J."/>
            <person name="Haridas S."/>
            <person name="Hughes K."/>
            <person name="Justo A."/>
            <person name="Karasinski D."/>
            <person name="Kautmanova I."/>
            <person name="Kiss B."/>
            <person name="Kocsube S."/>
            <person name="Kotiranta H."/>
            <person name="LaButti K.M."/>
            <person name="Lechner B.E."/>
            <person name="Liimatainen K."/>
            <person name="Lipzen A."/>
            <person name="Lukacs Z."/>
            <person name="Mihaltcheva S."/>
            <person name="Morgado L.N."/>
            <person name="Niskanen T."/>
            <person name="Noordeloos M.E."/>
            <person name="Ohm R.A."/>
            <person name="Ortiz-Santana B."/>
            <person name="Ovrebo C."/>
            <person name="Racz N."/>
            <person name="Riley R."/>
            <person name="Savchenko A."/>
            <person name="Shiryaev A."/>
            <person name="Soop K."/>
            <person name="Spirin V."/>
            <person name="Szebenyi C."/>
            <person name="Tomsovsky M."/>
            <person name="Tulloss R.E."/>
            <person name="Uehling J."/>
            <person name="Grigoriev I.V."/>
            <person name="Vagvolgyi C."/>
            <person name="Papp T."/>
            <person name="Martin F.M."/>
            <person name="Miettinen O."/>
            <person name="Hibbett D.S."/>
            <person name="Nagy L.G."/>
        </authorList>
    </citation>
    <scope>NUCLEOTIDE SEQUENCE [LARGE SCALE GENOMIC DNA]</scope>
    <source>
        <strain evidence="2 3">CBS 309.79</strain>
    </source>
</reference>
<name>A0A5C3QE52_9AGAR</name>
<evidence type="ECO:0000313" key="3">
    <source>
        <dbReference type="Proteomes" id="UP000305067"/>
    </source>
</evidence>
<dbReference type="AlphaFoldDB" id="A0A5C3QE52"/>
<evidence type="ECO:0000313" key="2">
    <source>
        <dbReference type="EMBL" id="TFK99826.1"/>
    </source>
</evidence>
<sequence>MDKTRSVPRIDSTPCDILEQILHYCLGKQHPDVQYYDPREIPWTTAQVCRKWSSVCRSTPSLWASINYGHPGPYHRPWMDQPCSHHRRVDLLARRLEYAGNSPLRIQWDCSYSDSPAAAMRPFVDLLLTKHRSWEALSIYRMYGGDAIQVWASSLGVNPPLELSQLHCLSLVHGPTGRAEHASQFLACFRSSPMLTNVDLPSLPLNFTVNSNDDFPWARLQDLSIGSQFLSVLDILQDVKSLRLGDALRDGTGGIRTEEFDIPRVLPHLTHLVLETSMISVLRSVKAPLLDTLEFRGPRVLTNRVLSFLTSSGCALREPIISKAVPVDFTFTSFPNQQHLTHLDLRDMHLRQLFEVIRILTPRPREDTALLLNHFRRNGRAQVEARGRREASDISVFCCSPPRPLCGCRATLRVGCHSCLGDSTQAITGSSGRSCARGTRSAGDDTRRAESGLGHLLDGRVRSRRRGLAEN</sequence>
<dbReference type="Gene3D" id="1.20.1280.50">
    <property type="match status" value="1"/>
</dbReference>
<dbReference type="SUPFAM" id="SSF81383">
    <property type="entry name" value="F-box domain"/>
    <property type="match status" value="1"/>
</dbReference>
<protein>
    <submittedName>
        <fullName evidence="2">Uncharacterized protein</fullName>
    </submittedName>
</protein>
<gene>
    <name evidence="2" type="ORF">BDV98DRAFT_570225</name>
</gene>
<organism evidence="2 3">
    <name type="scientific">Pterulicium gracile</name>
    <dbReference type="NCBI Taxonomy" id="1884261"/>
    <lineage>
        <taxon>Eukaryota</taxon>
        <taxon>Fungi</taxon>
        <taxon>Dikarya</taxon>
        <taxon>Basidiomycota</taxon>
        <taxon>Agaricomycotina</taxon>
        <taxon>Agaricomycetes</taxon>
        <taxon>Agaricomycetidae</taxon>
        <taxon>Agaricales</taxon>
        <taxon>Pleurotineae</taxon>
        <taxon>Pterulaceae</taxon>
        <taxon>Pterulicium</taxon>
    </lineage>
</organism>
<dbReference type="EMBL" id="ML178831">
    <property type="protein sequence ID" value="TFK99826.1"/>
    <property type="molecule type" value="Genomic_DNA"/>
</dbReference>
<dbReference type="Proteomes" id="UP000305067">
    <property type="component" value="Unassembled WGS sequence"/>
</dbReference>
<accession>A0A5C3QE52</accession>
<dbReference type="InterPro" id="IPR036047">
    <property type="entry name" value="F-box-like_dom_sf"/>
</dbReference>
<proteinExistence type="predicted"/>
<dbReference type="OrthoDB" id="2868512at2759"/>
<evidence type="ECO:0000256" key="1">
    <source>
        <dbReference type="SAM" id="MobiDB-lite"/>
    </source>
</evidence>
<feature type="region of interest" description="Disordered" evidence="1">
    <location>
        <begin position="430"/>
        <end position="451"/>
    </location>
</feature>
<keyword evidence="3" id="KW-1185">Reference proteome</keyword>